<dbReference type="Proteomes" id="UP000295554">
    <property type="component" value="Unassembled WGS sequence"/>
</dbReference>
<comment type="caution">
    <text evidence="12">The sequence shown here is derived from an EMBL/GenBank/DDBJ whole genome shotgun (WGS) entry which is preliminary data.</text>
</comment>
<dbReference type="SFLD" id="SFLDF00562">
    <property type="entry name" value="HemN-like__clustered_with_heat"/>
    <property type="match status" value="1"/>
</dbReference>
<protein>
    <recommendedName>
        <fullName evidence="3 10">Heme chaperone HemW</fullName>
    </recommendedName>
</protein>
<evidence type="ECO:0000256" key="4">
    <source>
        <dbReference type="ARBA" id="ARBA00022617"/>
    </source>
</evidence>
<dbReference type="AlphaFoldDB" id="A0A4V2ZXN5"/>
<comment type="function">
    <text evidence="10">Probably acts as a heme chaperone, transferring heme to an unknown acceptor. Binds one molecule of heme per monomer, possibly covalently. Binds 1 [4Fe-4S] cluster. The cluster is coordinated with 3 cysteines and an exchangeable S-adenosyl-L-methionine.</text>
</comment>
<dbReference type="NCBIfam" id="TIGR00539">
    <property type="entry name" value="hemN_rel"/>
    <property type="match status" value="1"/>
</dbReference>
<proteinExistence type="inferred from homology"/>
<dbReference type="InterPro" id="IPR058240">
    <property type="entry name" value="rSAM_sf"/>
</dbReference>
<keyword evidence="4 10" id="KW-0349">Heme</keyword>
<evidence type="ECO:0000256" key="10">
    <source>
        <dbReference type="RuleBase" id="RU364116"/>
    </source>
</evidence>
<dbReference type="CDD" id="cd01335">
    <property type="entry name" value="Radical_SAM"/>
    <property type="match status" value="1"/>
</dbReference>
<name>A0A4V2ZXN5_9GAMM</name>
<dbReference type="InterPro" id="IPR007197">
    <property type="entry name" value="rSAM"/>
</dbReference>
<dbReference type="Pfam" id="PF04055">
    <property type="entry name" value="Radical_SAM"/>
    <property type="match status" value="1"/>
</dbReference>
<comment type="cofactor">
    <cofactor evidence="1">
        <name>[4Fe-4S] cluster</name>
        <dbReference type="ChEBI" id="CHEBI:49883"/>
    </cofactor>
</comment>
<evidence type="ECO:0000313" key="13">
    <source>
        <dbReference type="Proteomes" id="UP000295554"/>
    </source>
</evidence>
<dbReference type="PANTHER" id="PTHR13932:SF5">
    <property type="entry name" value="RADICAL S-ADENOSYL METHIONINE DOMAIN-CONTAINING PROTEIN 1, MITOCHONDRIAL"/>
    <property type="match status" value="1"/>
</dbReference>
<keyword evidence="13" id="KW-1185">Reference proteome</keyword>
<evidence type="ECO:0000256" key="8">
    <source>
        <dbReference type="ARBA" id="ARBA00023014"/>
    </source>
</evidence>
<dbReference type="Pfam" id="PF06969">
    <property type="entry name" value="HemN_C"/>
    <property type="match status" value="1"/>
</dbReference>
<evidence type="ECO:0000313" key="12">
    <source>
        <dbReference type="EMBL" id="TDG15685.1"/>
    </source>
</evidence>
<dbReference type="SFLD" id="SFLDS00029">
    <property type="entry name" value="Radical_SAM"/>
    <property type="match status" value="1"/>
</dbReference>
<keyword evidence="10" id="KW-0004">4Fe-4S</keyword>
<dbReference type="PROSITE" id="PS51918">
    <property type="entry name" value="RADICAL_SAM"/>
    <property type="match status" value="1"/>
</dbReference>
<evidence type="ECO:0000256" key="6">
    <source>
        <dbReference type="ARBA" id="ARBA00022723"/>
    </source>
</evidence>
<evidence type="ECO:0000256" key="1">
    <source>
        <dbReference type="ARBA" id="ARBA00001966"/>
    </source>
</evidence>
<dbReference type="SFLD" id="SFLDG01065">
    <property type="entry name" value="anaerobic_coproporphyrinogen-I"/>
    <property type="match status" value="1"/>
</dbReference>
<dbReference type="GO" id="GO:0006779">
    <property type="term" value="P:porphyrin-containing compound biosynthetic process"/>
    <property type="evidence" value="ECO:0007669"/>
    <property type="project" value="InterPro"/>
</dbReference>
<dbReference type="EMBL" id="SMSE01000001">
    <property type="protein sequence ID" value="TDG15685.1"/>
    <property type="molecule type" value="Genomic_DNA"/>
</dbReference>
<evidence type="ECO:0000256" key="7">
    <source>
        <dbReference type="ARBA" id="ARBA00023004"/>
    </source>
</evidence>
<evidence type="ECO:0000256" key="9">
    <source>
        <dbReference type="ARBA" id="ARBA00023186"/>
    </source>
</evidence>
<feature type="domain" description="Radical SAM core" evidence="11">
    <location>
        <begin position="40"/>
        <end position="272"/>
    </location>
</feature>
<dbReference type="SMART" id="SM00729">
    <property type="entry name" value="Elp3"/>
    <property type="match status" value="1"/>
</dbReference>
<dbReference type="InterPro" id="IPR006638">
    <property type="entry name" value="Elp3/MiaA/NifB-like_rSAM"/>
</dbReference>
<dbReference type="SFLD" id="SFLDF00288">
    <property type="entry name" value="HemN-like__clustered_with_nucl"/>
    <property type="match status" value="1"/>
</dbReference>
<accession>A0A4V2ZXN5</accession>
<dbReference type="InterPro" id="IPR034505">
    <property type="entry name" value="Coproporphyrinogen-III_oxidase"/>
</dbReference>
<comment type="similarity">
    <text evidence="2">Belongs to the anaerobic coproporphyrinogen-III oxidase family. HemW subfamily.</text>
</comment>
<reference evidence="12 13" key="1">
    <citation type="submission" date="2019-03" db="EMBL/GenBank/DDBJ databases">
        <title>Seongchinamella monodicae gen. nov., sp. nov., a novel member of the Gammaproteobacteria isolated from a tidal mudflat of beach.</title>
        <authorList>
            <person name="Yang H.G."/>
            <person name="Kang J.W."/>
            <person name="Lee S.D."/>
        </authorList>
    </citation>
    <scope>NUCLEOTIDE SEQUENCE [LARGE SCALE GENOMIC DNA]</scope>
    <source>
        <strain evidence="12 13">GH4-78</strain>
    </source>
</reference>
<dbReference type="GO" id="GO:0004109">
    <property type="term" value="F:coproporphyrinogen oxidase activity"/>
    <property type="evidence" value="ECO:0007669"/>
    <property type="project" value="InterPro"/>
</dbReference>
<evidence type="ECO:0000256" key="5">
    <source>
        <dbReference type="ARBA" id="ARBA00022691"/>
    </source>
</evidence>
<dbReference type="GO" id="GO:0046872">
    <property type="term" value="F:metal ion binding"/>
    <property type="evidence" value="ECO:0007669"/>
    <property type="project" value="UniProtKB-UniRule"/>
</dbReference>
<dbReference type="SUPFAM" id="SSF102114">
    <property type="entry name" value="Radical SAM enzymes"/>
    <property type="match status" value="1"/>
</dbReference>
<evidence type="ECO:0000256" key="2">
    <source>
        <dbReference type="ARBA" id="ARBA00006100"/>
    </source>
</evidence>
<keyword evidence="10" id="KW-0963">Cytoplasm</keyword>
<keyword evidence="9 10" id="KW-0143">Chaperone</keyword>
<evidence type="ECO:0000259" key="11">
    <source>
        <dbReference type="PROSITE" id="PS51918"/>
    </source>
</evidence>
<dbReference type="GO" id="GO:0005737">
    <property type="term" value="C:cytoplasm"/>
    <property type="evidence" value="ECO:0007669"/>
    <property type="project" value="UniProtKB-SubCell"/>
</dbReference>
<keyword evidence="6 10" id="KW-0479">Metal-binding</keyword>
<dbReference type="InterPro" id="IPR013785">
    <property type="entry name" value="Aldolase_TIM"/>
</dbReference>
<comment type="subcellular location">
    <subcellularLocation>
        <location evidence="10">Cytoplasm</location>
    </subcellularLocation>
</comment>
<dbReference type="InterPro" id="IPR004559">
    <property type="entry name" value="HemW-like"/>
</dbReference>
<dbReference type="SFLD" id="SFLDG01082">
    <property type="entry name" value="B12-binding_domain_containing"/>
    <property type="match status" value="1"/>
</dbReference>
<keyword evidence="7 10" id="KW-0408">Iron</keyword>
<gene>
    <name evidence="12" type="primary">hemW</name>
    <name evidence="12" type="ORF">E2F43_05530</name>
</gene>
<dbReference type="Gene3D" id="3.20.20.70">
    <property type="entry name" value="Aldolase class I"/>
    <property type="match status" value="1"/>
</dbReference>
<dbReference type="OrthoDB" id="9808022at2"/>
<dbReference type="InterPro" id="IPR010723">
    <property type="entry name" value="HemN_C"/>
</dbReference>
<organism evidence="12 13">
    <name type="scientific">Seongchinamella unica</name>
    <dbReference type="NCBI Taxonomy" id="2547392"/>
    <lineage>
        <taxon>Bacteria</taxon>
        <taxon>Pseudomonadati</taxon>
        <taxon>Pseudomonadota</taxon>
        <taxon>Gammaproteobacteria</taxon>
        <taxon>Cellvibrionales</taxon>
        <taxon>Halieaceae</taxon>
        <taxon>Seongchinamella</taxon>
    </lineage>
</organism>
<dbReference type="PANTHER" id="PTHR13932">
    <property type="entry name" value="COPROPORPHYRINIGEN III OXIDASE"/>
    <property type="match status" value="1"/>
</dbReference>
<sequence>MCPNTTAVRRNCLPGRKTGSATGPGPAPCYCRRWAAAAEPVQLPPLSLYIHLPWCERKCPYCDFNSHEATHIPEGDYVQALLDDLRRDQDLAADREVQTLFIGGGTPSLFSAQAIDRLLQGVAQQLNLAVTLEATMEANPGSAEASKFLGFRQAGINRLSLGIQSFQEDKLQALGRVHDAGQARAAVECAQAAGFDSVNLDLMHGLPGQGVEDALADLQTAVDFQPAHLSWYQLTIEPNTVFNKRPPILPVEDTLADIQDAGEQLLADEGYRQYEVSAYSRPTMQCRHNLNYWSFGDYLAIGAGAHGKITGADGRILRYAKTRTPGDYLTGENYTASSRELGRPEVMSEFMLFALRLNEGFSLPGFERATGLQARHLQPTLGALCERGLLEQEGDNVRATILGRRFLDTVIAEFLPA</sequence>
<keyword evidence="8 10" id="KW-0411">Iron-sulfur</keyword>
<evidence type="ECO:0000256" key="3">
    <source>
        <dbReference type="ARBA" id="ARBA00017228"/>
    </source>
</evidence>
<dbReference type="GO" id="GO:0051539">
    <property type="term" value="F:4 iron, 4 sulfur cluster binding"/>
    <property type="evidence" value="ECO:0007669"/>
    <property type="project" value="UniProtKB-UniRule"/>
</dbReference>
<keyword evidence="5 10" id="KW-0949">S-adenosyl-L-methionine</keyword>